<dbReference type="EMBL" id="HBHX01072189">
    <property type="protein sequence ID" value="CAE0153290.1"/>
    <property type="molecule type" value="Transcribed_RNA"/>
</dbReference>
<protein>
    <recommendedName>
        <fullName evidence="3">EF-hand domain-containing protein</fullName>
    </recommendedName>
</protein>
<evidence type="ECO:0000256" key="1">
    <source>
        <dbReference type="ARBA" id="ARBA00022837"/>
    </source>
</evidence>
<dbReference type="Pfam" id="PF13405">
    <property type="entry name" value="EF-hand_6"/>
    <property type="match status" value="1"/>
</dbReference>
<dbReference type="InterPro" id="IPR011992">
    <property type="entry name" value="EF-hand-dom_pair"/>
</dbReference>
<dbReference type="SUPFAM" id="SSF47473">
    <property type="entry name" value="EF-hand"/>
    <property type="match status" value="1"/>
</dbReference>
<accession>A0A7S3C3Q0</accession>
<keyword evidence="1" id="KW-0106">Calcium</keyword>
<evidence type="ECO:0000259" key="3">
    <source>
        <dbReference type="PROSITE" id="PS50222"/>
    </source>
</evidence>
<dbReference type="PROSITE" id="PS50222">
    <property type="entry name" value="EF_HAND_2"/>
    <property type="match status" value="1"/>
</dbReference>
<evidence type="ECO:0000313" key="4">
    <source>
        <dbReference type="EMBL" id="CAE0153290.1"/>
    </source>
</evidence>
<name>A0A7S3C3Q0_9EUKA</name>
<feature type="domain" description="EF-hand" evidence="3">
    <location>
        <begin position="35"/>
        <end position="70"/>
    </location>
</feature>
<feature type="region of interest" description="Disordered" evidence="2">
    <location>
        <begin position="1"/>
        <end position="37"/>
    </location>
</feature>
<dbReference type="GO" id="GO:0005509">
    <property type="term" value="F:calcium ion binding"/>
    <property type="evidence" value="ECO:0007669"/>
    <property type="project" value="InterPro"/>
</dbReference>
<dbReference type="AlphaFoldDB" id="A0A7S3C3Q0"/>
<gene>
    <name evidence="4" type="ORF">HERI1096_LOCUS39936</name>
</gene>
<organism evidence="4">
    <name type="scientific">Haptolina ericina</name>
    <dbReference type="NCBI Taxonomy" id="156174"/>
    <lineage>
        <taxon>Eukaryota</taxon>
        <taxon>Haptista</taxon>
        <taxon>Haptophyta</taxon>
        <taxon>Prymnesiophyceae</taxon>
        <taxon>Prymnesiales</taxon>
        <taxon>Prymnesiaceae</taxon>
        <taxon>Haptolina</taxon>
    </lineage>
</organism>
<dbReference type="PROSITE" id="PS00018">
    <property type="entry name" value="EF_HAND_1"/>
    <property type="match status" value="1"/>
</dbReference>
<dbReference type="InterPro" id="IPR002048">
    <property type="entry name" value="EF_hand_dom"/>
</dbReference>
<dbReference type="Gene3D" id="1.10.238.10">
    <property type="entry name" value="EF-hand"/>
    <property type="match status" value="1"/>
</dbReference>
<dbReference type="InterPro" id="IPR018247">
    <property type="entry name" value="EF_Hand_1_Ca_BS"/>
</dbReference>
<evidence type="ECO:0000256" key="2">
    <source>
        <dbReference type="SAM" id="MobiDB-lite"/>
    </source>
</evidence>
<reference evidence="4" key="1">
    <citation type="submission" date="2021-01" db="EMBL/GenBank/DDBJ databases">
        <authorList>
            <person name="Corre E."/>
            <person name="Pelletier E."/>
            <person name="Niang G."/>
            <person name="Scheremetjew M."/>
            <person name="Finn R."/>
            <person name="Kale V."/>
            <person name="Holt S."/>
            <person name="Cochrane G."/>
            <person name="Meng A."/>
            <person name="Brown T."/>
            <person name="Cohen L."/>
        </authorList>
    </citation>
    <scope>NUCLEOTIDE SEQUENCE</scope>
    <source>
        <strain evidence="4">CCMP281</strain>
    </source>
</reference>
<feature type="compositionally biased region" description="Basic and acidic residues" evidence="2">
    <location>
        <begin position="15"/>
        <end position="37"/>
    </location>
</feature>
<proteinExistence type="predicted"/>
<sequence length="188" mass="21208">MNKSGKTPGKRKPKDKAVESVEVDERPRMPKLSDEESEKVREAFHKVDADNNGTLDALELRKLFLVLDRSDLDPDKEVDEMRRLGSNRKDNRITDSDRVDLRATLNFFACRPRPIVTADGECCRHLFETLAGCDRGSDVTLPVQSIEQLLKDTYELDFDVSLVQGAQAITLADFQELCVPTKRSDVAV</sequence>